<organism evidence="1 2">
    <name type="scientific">Caballeronia telluris</name>
    <dbReference type="NCBI Taxonomy" id="326475"/>
    <lineage>
        <taxon>Bacteria</taxon>
        <taxon>Pseudomonadati</taxon>
        <taxon>Pseudomonadota</taxon>
        <taxon>Betaproteobacteria</taxon>
        <taxon>Burkholderiales</taxon>
        <taxon>Burkholderiaceae</taxon>
        <taxon>Caballeronia</taxon>
    </lineage>
</organism>
<proteinExistence type="predicted"/>
<reference evidence="1" key="1">
    <citation type="submission" date="2016-01" db="EMBL/GenBank/DDBJ databases">
        <authorList>
            <person name="Peeters Charlotte."/>
        </authorList>
    </citation>
    <scope>NUCLEOTIDE SEQUENCE</scope>
    <source>
        <strain evidence="1">LMG 22936</strain>
    </source>
</reference>
<accession>A0A158H730</accession>
<gene>
    <name evidence="1" type="ORF">AWB66_02054</name>
</gene>
<dbReference type="STRING" id="326475.AWB66_02054"/>
<sequence>MSEVARLAVVGPNARIALYYAPPANSPWWHAGCEWLGRDPENARVFHPPAPPELAALGLDVRGLTRAPRRYGWHATLVAPFRCAEGATPLDVLAAAREWASRIKPFSMAVAPAEMGRFVALRPSATHDDQAVRDIAASALHALSALRAMPSEAERERRIVEGMSAQQIAMLREWGYPFVLDEYRFHMTLSDSLDDASARQAIASHWTARVETLGALPLHGAALFAEPQPGAPFMLWQRLPFDTSQDPA</sequence>
<protein>
    <recommendedName>
        <fullName evidence="3">Phosphonate metabolism protein</fullName>
    </recommendedName>
</protein>
<keyword evidence="2" id="KW-1185">Reference proteome</keyword>
<dbReference type="AlphaFoldDB" id="A0A158H730"/>
<dbReference type="EMBL" id="FCNZ02000006">
    <property type="protein sequence ID" value="SAL40174.1"/>
    <property type="molecule type" value="Genomic_DNA"/>
</dbReference>
<comment type="caution">
    <text evidence="1">The sequence shown here is derived from an EMBL/GenBank/DDBJ whole genome shotgun (WGS) entry which is preliminary data.</text>
</comment>
<evidence type="ECO:0000313" key="1">
    <source>
        <dbReference type="EMBL" id="SAL40174.1"/>
    </source>
</evidence>
<dbReference type="RefSeq" id="WP_087630175.1">
    <property type="nucleotide sequence ID" value="NZ_FCNZ02000006.1"/>
</dbReference>
<dbReference type="PIRSF" id="PIRSF033328">
    <property type="entry name" value="Phest_Mll4975"/>
    <property type="match status" value="1"/>
</dbReference>
<dbReference type="Pfam" id="PF06299">
    <property type="entry name" value="DUF1045"/>
    <property type="match status" value="1"/>
</dbReference>
<name>A0A158H730_9BURK</name>
<evidence type="ECO:0008006" key="3">
    <source>
        <dbReference type="Google" id="ProtNLM"/>
    </source>
</evidence>
<dbReference type="InterPro" id="IPR009389">
    <property type="entry name" value="DUF1045"/>
</dbReference>
<evidence type="ECO:0000313" key="2">
    <source>
        <dbReference type="Proteomes" id="UP000054717"/>
    </source>
</evidence>
<dbReference type="Proteomes" id="UP000054717">
    <property type="component" value="Unassembled WGS sequence"/>
</dbReference>